<comment type="caution">
    <text evidence="2">The sequence shown here is derived from an EMBL/GenBank/DDBJ whole genome shotgun (WGS) entry which is preliminary data.</text>
</comment>
<accession>A0A9W4I2Q0</accession>
<protein>
    <submittedName>
        <fullName evidence="2">Uncharacterized protein</fullName>
    </submittedName>
</protein>
<evidence type="ECO:0000313" key="3">
    <source>
        <dbReference type="Proteomes" id="UP001153461"/>
    </source>
</evidence>
<dbReference type="PANTHER" id="PTHR31806:SF1">
    <property type="entry name" value="PURINE-CYTOSINE PERMEASE FCY2-RELATED"/>
    <property type="match status" value="1"/>
</dbReference>
<reference evidence="2" key="1">
    <citation type="submission" date="2021-07" db="EMBL/GenBank/DDBJ databases">
        <authorList>
            <person name="Branca A.L. A."/>
        </authorList>
    </citation>
    <scope>NUCLEOTIDE SEQUENCE</scope>
</reference>
<dbReference type="GO" id="GO:0005886">
    <property type="term" value="C:plasma membrane"/>
    <property type="evidence" value="ECO:0007669"/>
    <property type="project" value="TreeGrafter"/>
</dbReference>
<evidence type="ECO:0000313" key="2">
    <source>
        <dbReference type="EMBL" id="CAG8201134.1"/>
    </source>
</evidence>
<organism evidence="2 3">
    <name type="scientific">Penicillium nalgiovense</name>
    <dbReference type="NCBI Taxonomy" id="60175"/>
    <lineage>
        <taxon>Eukaryota</taxon>
        <taxon>Fungi</taxon>
        <taxon>Dikarya</taxon>
        <taxon>Ascomycota</taxon>
        <taxon>Pezizomycotina</taxon>
        <taxon>Eurotiomycetes</taxon>
        <taxon>Eurotiomycetidae</taxon>
        <taxon>Eurotiales</taxon>
        <taxon>Aspergillaceae</taxon>
        <taxon>Penicillium</taxon>
    </lineage>
</organism>
<dbReference type="GO" id="GO:0000329">
    <property type="term" value="C:fungal-type vacuole membrane"/>
    <property type="evidence" value="ECO:0007669"/>
    <property type="project" value="TreeGrafter"/>
</dbReference>
<dbReference type="InterPro" id="IPR026030">
    <property type="entry name" value="Pur-cyt_permease_Fcy2/21/22"/>
</dbReference>
<dbReference type="GO" id="GO:0022857">
    <property type="term" value="F:transmembrane transporter activity"/>
    <property type="evidence" value="ECO:0007669"/>
    <property type="project" value="InterPro"/>
</dbReference>
<dbReference type="Proteomes" id="UP001153461">
    <property type="component" value="Unassembled WGS sequence"/>
</dbReference>
<dbReference type="EMBL" id="CAJVNV010000444">
    <property type="protein sequence ID" value="CAG8201134.1"/>
    <property type="molecule type" value="Genomic_DNA"/>
</dbReference>
<evidence type="ECO:0000256" key="1">
    <source>
        <dbReference type="ARBA" id="ARBA00022448"/>
    </source>
</evidence>
<dbReference type="PANTHER" id="PTHR31806">
    <property type="entry name" value="PURINE-CYTOSINE PERMEASE FCY2-RELATED"/>
    <property type="match status" value="1"/>
</dbReference>
<dbReference type="AlphaFoldDB" id="A0A9W4I2Q0"/>
<gene>
    <name evidence="2" type="ORF">PNAL_LOCUS7501</name>
</gene>
<name>A0A9W4I2Q0_PENNA</name>
<proteinExistence type="predicted"/>
<dbReference type="OrthoDB" id="5428495at2759"/>
<sequence length="87" mass="9519">MITLVMEEHFIFRRGWNGYDFDAWNNSIANLSFGWAPIGDFGFPGAALGMKTAWYSGPIASLIGNRGANIGHGLTFAFSGAVFPLFR</sequence>
<keyword evidence="1" id="KW-0813">Transport</keyword>